<dbReference type="InterPro" id="IPR039702">
    <property type="entry name" value="FPS1-like"/>
</dbReference>
<dbReference type="OrthoDB" id="10257492at2759"/>
<dbReference type="GO" id="GO:0004337">
    <property type="term" value="F:(2E,6E)-farnesyl diphosphate synthase activity"/>
    <property type="evidence" value="ECO:0007669"/>
    <property type="project" value="UniProtKB-EC"/>
</dbReference>
<evidence type="ECO:0000256" key="1">
    <source>
        <dbReference type="ARBA" id="ARBA00001946"/>
    </source>
</evidence>
<dbReference type="EMBL" id="KV425634">
    <property type="protein sequence ID" value="KZT19763.1"/>
    <property type="molecule type" value="Genomic_DNA"/>
</dbReference>
<protein>
    <recommendedName>
        <fullName evidence="10">(2E,6E)-farnesyl diphosphate synthase</fullName>
        <ecNumber evidence="3">2.5.1.1</ecNumber>
        <ecNumber evidence="2">2.5.1.10</ecNumber>
    </recommendedName>
    <alternativeName>
        <fullName evidence="9">Dimethylallyltranstransferase</fullName>
    </alternativeName>
    <alternativeName>
        <fullName evidence="8">Farnesyl diphosphate synthase</fullName>
    </alternativeName>
    <alternativeName>
        <fullName evidence="7">Geranyltranstransferase</fullName>
    </alternativeName>
</protein>
<evidence type="ECO:0000256" key="3">
    <source>
        <dbReference type="ARBA" id="ARBA00012833"/>
    </source>
</evidence>
<dbReference type="EC" id="2.5.1.10" evidence="2"/>
<dbReference type="InterPro" id="IPR000092">
    <property type="entry name" value="Polyprenyl_synt"/>
</dbReference>
<dbReference type="PROSITE" id="PS00723">
    <property type="entry name" value="POLYPRENYL_SYNTHASE_1"/>
    <property type="match status" value="1"/>
</dbReference>
<evidence type="ECO:0000256" key="7">
    <source>
        <dbReference type="ARBA" id="ARBA00032380"/>
    </source>
</evidence>
<evidence type="ECO:0000256" key="6">
    <source>
        <dbReference type="ARBA" id="ARBA00022842"/>
    </source>
</evidence>
<dbReference type="PANTHER" id="PTHR11525">
    <property type="entry name" value="FARNESYL-PYROPHOSPHATE SYNTHETASE"/>
    <property type="match status" value="1"/>
</dbReference>
<dbReference type="GO" id="GO:0004161">
    <property type="term" value="F:dimethylallyltranstransferase activity"/>
    <property type="evidence" value="ECO:0007669"/>
    <property type="project" value="UniProtKB-EC"/>
</dbReference>
<evidence type="ECO:0000256" key="9">
    <source>
        <dbReference type="ARBA" id="ARBA00032448"/>
    </source>
</evidence>
<keyword evidence="13" id="KW-1185">Reference proteome</keyword>
<dbReference type="STRING" id="1314782.A0A165NK90"/>
<keyword evidence="4 11" id="KW-0808">Transferase</keyword>
<evidence type="ECO:0000256" key="10">
    <source>
        <dbReference type="ARBA" id="ARBA00032873"/>
    </source>
</evidence>
<proteinExistence type="inferred from homology"/>
<keyword evidence="6" id="KW-0460">Magnesium</keyword>
<dbReference type="EC" id="2.5.1.1" evidence="3"/>
<dbReference type="InterPro" id="IPR033749">
    <property type="entry name" value="Polyprenyl_synt_CS"/>
</dbReference>
<name>A0A165NK90_9AGAM</name>
<dbReference type="Proteomes" id="UP000076761">
    <property type="component" value="Unassembled WGS sequence"/>
</dbReference>
<dbReference type="AlphaFoldDB" id="A0A165NK90"/>
<comment type="cofactor">
    <cofactor evidence="1">
        <name>Mg(2+)</name>
        <dbReference type="ChEBI" id="CHEBI:18420"/>
    </cofactor>
</comment>
<dbReference type="SUPFAM" id="SSF48576">
    <property type="entry name" value="Terpenoid synthases"/>
    <property type="match status" value="1"/>
</dbReference>
<evidence type="ECO:0000256" key="8">
    <source>
        <dbReference type="ARBA" id="ARBA00032424"/>
    </source>
</evidence>
<gene>
    <name evidence="12" type="ORF">NEOLEDRAFT_1183141</name>
</gene>
<evidence type="ECO:0000256" key="5">
    <source>
        <dbReference type="ARBA" id="ARBA00022723"/>
    </source>
</evidence>
<evidence type="ECO:0000256" key="11">
    <source>
        <dbReference type="RuleBase" id="RU004466"/>
    </source>
</evidence>
<dbReference type="PANTHER" id="PTHR11525:SF0">
    <property type="entry name" value="FARNESYL PYROPHOSPHATE SYNTHASE"/>
    <property type="match status" value="1"/>
</dbReference>
<dbReference type="Gene3D" id="1.10.600.10">
    <property type="entry name" value="Farnesyl Diphosphate Synthase"/>
    <property type="match status" value="1"/>
</dbReference>
<comment type="similarity">
    <text evidence="11">Belongs to the FPP/GGPP synthase family.</text>
</comment>
<dbReference type="InterPro" id="IPR008949">
    <property type="entry name" value="Isoprenoid_synthase_dom_sf"/>
</dbReference>
<dbReference type="GO" id="GO:0045337">
    <property type="term" value="P:farnesyl diphosphate biosynthetic process"/>
    <property type="evidence" value="ECO:0007669"/>
    <property type="project" value="TreeGrafter"/>
</dbReference>
<organism evidence="12 13">
    <name type="scientific">Neolentinus lepideus HHB14362 ss-1</name>
    <dbReference type="NCBI Taxonomy" id="1314782"/>
    <lineage>
        <taxon>Eukaryota</taxon>
        <taxon>Fungi</taxon>
        <taxon>Dikarya</taxon>
        <taxon>Basidiomycota</taxon>
        <taxon>Agaricomycotina</taxon>
        <taxon>Agaricomycetes</taxon>
        <taxon>Gloeophyllales</taxon>
        <taxon>Gloeophyllaceae</taxon>
        <taxon>Neolentinus</taxon>
    </lineage>
</organism>
<evidence type="ECO:0000313" key="13">
    <source>
        <dbReference type="Proteomes" id="UP000076761"/>
    </source>
</evidence>
<sequence length="356" mass="40657">MTSDLASLTSQNRRKLLDVWPVLRDEVLADFAAKGMPQAAVEWYARNLEYNTLGGKLLRGLAVLDSLTILKGRSLTDAESFKASVLGWCVELLQAFELVADDIMDQSLTRRGHPCWYKVEDVGLIAVNDACIIEGTIFMLLKKHFRTEVVYVDLVELFHEMINRTGMGQLIDHITENQTDLTKLSLERYRLIAVNKSAYYSIYLPIALAMHMHGINIADKAYEVTQEISFALGEYAQIQDDFFDYAGSQEHTGNIGTDIINKCSWCIITASALASPEQRKELEQTYCQNDNESQRRMRQVFEQVGLREQYEAYEEEAHRRIMDMTRQVPHGESASTPMLNGALFLEFLDKLYKRSK</sequence>
<evidence type="ECO:0000313" key="12">
    <source>
        <dbReference type="EMBL" id="KZT19763.1"/>
    </source>
</evidence>
<dbReference type="SFLD" id="SFLDS00005">
    <property type="entry name" value="Isoprenoid_Synthase_Type_I"/>
    <property type="match status" value="1"/>
</dbReference>
<dbReference type="Pfam" id="PF00348">
    <property type="entry name" value="polyprenyl_synt"/>
    <property type="match status" value="1"/>
</dbReference>
<dbReference type="GO" id="GO:0005737">
    <property type="term" value="C:cytoplasm"/>
    <property type="evidence" value="ECO:0007669"/>
    <property type="project" value="TreeGrafter"/>
</dbReference>
<reference evidence="12 13" key="1">
    <citation type="journal article" date="2016" name="Mol. Biol. Evol.">
        <title>Comparative Genomics of Early-Diverging Mushroom-Forming Fungi Provides Insights into the Origins of Lignocellulose Decay Capabilities.</title>
        <authorList>
            <person name="Nagy L.G."/>
            <person name="Riley R."/>
            <person name="Tritt A."/>
            <person name="Adam C."/>
            <person name="Daum C."/>
            <person name="Floudas D."/>
            <person name="Sun H."/>
            <person name="Yadav J.S."/>
            <person name="Pangilinan J."/>
            <person name="Larsson K.H."/>
            <person name="Matsuura K."/>
            <person name="Barry K."/>
            <person name="Labutti K."/>
            <person name="Kuo R."/>
            <person name="Ohm R.A."/>
            <person name="Bhattacharya S.S."/>
            <person name="Shirouzu T."/>
            <person name="Yoshinaga Y."/>
            <person name="Martin F.M."/>
            <person name="Grigoriev I.V."/>
            <person name="Hibbett D.S."/>
        </authorList>
    </citation>
    <scope>NUCLEOTIDE SEQUENCE [LARGE SCALE GENOMIC DNA]</scope>
    <source>
        <strain evidence="12 13">HHB14362 ss-1</strain>
    </source>
</reference>
<dbReference type="CDD" id="cd00685">
    <property type="entry name" value="Trans_IPPS_HT"/>
    <property type="match status" value="1"/>
</dbReference>
<accession>A0A165NK90</accession>
<evidence type="ECO:0000256" key="2">
    <source>
        <dbReference type="ARBA" id="ARBA00012439"/>
    </source>
</evidence>
<evidence type="ECO:0000256" key="4">
    <source>
        <dbReference type="ARBA" id="ARBA00022679"/>
    </source>
</evidence>
<keyword evidence="5" id="KW-0479">Metal-binding</keyword>
<dbReference type="GO" id="GO:0046872">
    <property type="term" value="F:metal ion binding"/>
    <property type="evidence" value="ECO:0007669"/>
    <property type="project" value="UniProtKB-KW"/>
</dbReference>
<dbReference type="InParanoid" id="A0A165NK90"/>